<name>A0ABD3MAT4_9STRA</name>
<comment type="caution">
    <text evidence="4">The sequence shown here is derived from an EMBL/GenBank/DDBJ whole genome shotgun (WGS) entry which is preliminary data.</text>
</comment>
<feature type="region of interest" description="Disordered" evidence="3">
    <location>
        <begin position="174"/>
        <end position="274"/>
    </location>
</feature>
<dbReference type="PROSITE" id="PS51375">
    <property type="entry name" value="PPR"/>
    <property type="match status" value="2"/>
</dbReference>
<keyword evidence="1" id="KW-0677">Repeat</keyword>
<reference evidence="4 5" key="1">
    <citation type="submission" date="2024-10" db="EMBL/GenBank/DDBJ databases">
        <title>Updated reference genomes for cyclostephanoid diatoms.</title>
        <authorList>
            <person name="Roberts W.R."/>
            <person name="Alverson A.J."/>
        </authorList>
    </citation>
    <scope>NUCLEOTIDE SEQUENCE [LARGE SCALE GENOMIC DNA]</scope>
    <source>
        <strain evidence="4 5">AJA232-27</strain>
    </source>
</reference>
<evidence type="ECO:0008006" key="6">
    <source>
        <dbReference type="Google" id="ProtNLM"/>
    </source>
</evidence>
<dbReference type="Gene3D" id="1.25.40.10">
    <property type="entry name" value="Tetratricopeptide repeat domain"/>
    <property type="match status" value="3"/>
</dbReference>
<dbReference type="Pfam" id="PF13812">
    <property type="entry name" value="PPR_3"/>
    <property type="match status" value="1"/>
</dbReference>
<dbReference type="EMBL" id="JALLBG020000172">
    <property type="protein sequence ID" value="KAL3760727.1"/>
    <property type="molecule type" value="Genomic_DNA"/>
</dbReference>
<keyword evidence="5" id="KW-1185">Reference proteome</keyword>
<dbReference type="AlphaFoldDB" id="A0ABD3MAT4"/>
<feature type="repeat" description="PPR" evidence="2">
    <location>
        <begin position="881"/>
        <end position="911"/>
    </location>
</feature>
<dbReference type="PANTHER" id="PTHR47942">
    <property type="entry name" value="TETRATRICOPEPTIDE REPEAT (TPR)-LIKE SUPERFAMILY PROTEIN-RELATED"/>
    <property type="match status" value="1"/>
</dbReference>
<feature type="region of interest" description="Disordered" evidence="3">
    <location>
        <begin position="328"/>
        <end position="366"/>
    </location>
</feature>
<gene>
    <name evidence="4" type="ORF">ACHAWU_003635</name>
</gene>
<organism evidence="4 5">
    <name type="scientific">Discostella pseudostelligera</name>
    <dbReference type="NCBI Taxonomy" id="259834"/>
    <lineage>
        <taxon>Eukaryota</taxon>
        <taxon>Sar</taxon>
        <taxon>Stramenopiles</taxon>
        <taxon>Ochrophyta</taxon>
        <taxon>Bacillariophyta</taxon>
        <taxon>Coscinodiscophyceae</taxon>
        <taxon>Thalassiosirophycidae</taxon>
        <taxon>Stephanodiscales</taxon>
        <taxon>Stephanodiscaceae</taxon>
        <taxon>Discostella</taxon>
    </lineage>
</organism>
<evidence type="ECO:0000256" key="1">
    <source>
        <dbReference type="ARBA" id="ARBA00022737"/>
    </source>
</evidence>
<evidence type="ECO:0000256" key="3">
    <source>
        <dbReference type="SAM" id="MobiDB-lite"/>
    </source>
</evidence>
<feature type="compositionally biased region" description="Low complexity" evidence="3">
    <location>
        <begin position="463"/>
        <end position="472"/>
    </location>
</feature>
<evidence type="ECO:0000256" key="2">
    <source>
        <dbReference type="PROSITE-ProRule" id="PRU00708"/>
    </source>
</evidence>
<feature type="compositionally biased region" description="Basic residues" evidence="3">
    <location>
        <begin position="49"/>
        <end position="62"/>
    </location>
</feature>
<feature type="compositionally biased region" description="Low complexity" evidence="3">
    <location>
        <begin position="328"/>
        <end position="358"/>
    </location>
</feature>
<dbReference type="PANTHER" id="PTHR47942:SF63">
    <property type="entry name" value="PENTATRICOPEPTIDE REPEAT-CONTAINING PROTEIN"/>
    <property type="match status" value="1"/>
</dbReference>
<evidence type="ECO:0000313" key="5">
    <source>
        <dbReference type="Proteomes" id="UP001530293"/>
    </source>
</evidence>
<feature type="compositionally biased region" description="Low complexity" evidence="3">
    <location>
        <begin position="181"/>
        <end position="217"/>
    </location>
</feature>
<sequence>MADAADAGDQLHSPSQRGMPVPLPTMAMAMPRTINANNDMDVGFDDRSRCHHDRRRRRRRRSQPVSASASSITSFAASHHSYYRLALLTAVTLGGIGTSSLSSAFSPPTINTVVSFHGHRQNYGGGKCDNRYLCRRLPSTVLVSGLMADCNNNNNNNEDGGGFVAVKNDPSSVTSAVEIDPTSVTAAPSSSTPSSPITALSNSGNNKQNNNRSNIKNRSNHRSNDSSKKNPNYTNESNKNSFAPTETSNEQSKRRRQSSSSSSSNSSQSRRPYVDLSIDELRQLTEYHLSRNIRPDGSLSLGTMTPGQRHEFTRLISSWSKLSVVQSKPKLSSSSSSSPMKNATSTTNTSTKSSNATTDESPLSTVSLTGEEKLLAAEMAEQCLRELIEEENVSLSSSVNASSVSSSVITPPDLYYLVIKARLDVGKGSVRNGGKVNSSYRDLRHATSLLDLMERQQKKRRQQFSGQQQQHPQKQKQHIKPSLSPLLSVMKCYTVVLDGWCKSKMSGSESRAEELLRRMMKTMAMTMMERGYSGGGVVDEAAGVVLVRQYNNVMNRIATSGKPNAGAEVERLLYELIAASSLSSSSPSNSLDNATCTAVTATACSPSSSSTVRAPPPALRPLLAPDRISFNTVIKAYANAGGEHAVANAERILSVMENYRPPSSQKPSVRKVTNIAPDKISYTSVLMAYASSCGNRNSVVAGERAEELLERMTKLHEEGGGGGGDDVKPDTMIYNAVLKVWGKCGHPDAVERSEALLDKMLTMSETGAPEIIPDDVTFNTVMHTIANSHAADSPRRAMALLERMERLYESGKLVGAKPDIVSYNSVLDALAKSGGGRESARLAEEMLDDLEELYNSRRQRRRNRSAGAVVGAASSLDIRPDVYSYNIVIGAWANCGYANRAVSLLDRMTRQANKGRTSLRPDATTYNSVLHAWSQSSDRNAAVKALGLLEIMLRLRESGGGGGGGSETAATSTNFPDVLSFSTVINAFSKSKYPRKARQSRDLLKRMKHLYETGGRREEMKPNVYVYSAVLNACAYTFGRLEEKEEALQIGIETYDELRRSGSRNDDEEDEDGMNANHVAYGSFIRLCRRLMAEDDPRREELITTAFQDCCADGQLGDYVLRQLRPISGLYTSLLGPYIQNEDGEVRYHDLPPEWKRNVKEKTRSRSSAVGYSGLNRRKERR</sequence>
<feature type="repeat" description="PPR" evidence="2">
    <location>
        <begin position="819"/>
        <end position="849"/>
    </location>
</feature>
<feature type="region of interest" description="Disordered" evidence="3">
    <location>
        <begin position="1159"/>
        <end position="1182"/>
    </location>
</feature>
<feature type="region of interest" description="Disordered" evidence="3">
    <location>
        <begin position="456"/>
        <end position="480"/>
    </location>
</feature>
<evidence type="ECO:0000313" key="4">
    <source>
        <dbReference type="EMBL" id="KAL3760727.1"/>
    </source>
</evidence>
<dbReference type="InterPro" id="IPR002885">
    <property type="entry name" value="PPR_rpt"/>
</dbReference>
<feature type="region of interest" description="Disordered" evidence="3">
    <location>
        <begin position="36"/>
        <end position="70"/>
    </location>
</feature>
<protein>
    <recommendedName>
        <fullName evidence="6">Pentacotripeptide-repeat region of PRORP domain-containing protein</fullName>
    </recommendedName>
</protein>
<dbReference type="Proteomes" id="UP001530293">
    <property type="component" value="Unassembled WGS sequence"/>
</dbReference>
<dbReference type="Pfam" id="PF01535">
    <property type="entry name" value="PPR"/>
    <property type="match status" value="1"/>
</dbReference>
<feature type="region of interest" description="Disordered" evidence="3">
    <location>
        <begin position="1"/>
        <end position="22"/>
    </location>
</feature>
<proteinExistence type="predicted"/>
<dbReference type="InterPro" id="IPR011990">
    <property type="entry name" value="TPR-like_helical_dom_sf"/>
</dbReference>
<feature type="compositionally biased region" description="Low complexity" evidence="3">
    <location>
        <begin position="258"/>
        <end position="271"/>
    </location>
</feature>
<accession>A0ABD3MAT4</accession>
<feature type="compositionally biased region" description="Polar residues" evidence="3">
    <location>
        <begin position="229"/>
        <end position="247"/>
    </location>
</feature>
<dbReference type="InterPro" id="IPR051222">
    <property type="entry name" value="PPR/CCM1_RNA-binding"/>
</dbReference>